<sequence>MLFLVGLPIAATIDAGLKGEVCTHMSTKLLGERRRSNQGIRRLYIYLHHSLTAALDVGVLGPGLWSRYSTFISLRAYRGASGTSNRADNRTRVCDAYASAMQR</sequence>
<evidence type="ECO:0000313" key="1">
    <source>
        <dbReference type="EMBL" id="ORY68719.1"/>
    </source>
</evidence>
<comment type="caution">
    <text evidence="1">The sequence shown here is derived from an EMBL/GenBank/DDBJ whole genome shotgun (WGS) entry which is preliminary data.</text>
</comment>
<reference evidence="1 2" key="1">
    <citation type="submission" date="2016-07" db="EMBL/GenBank/DDBJ databases">
        <title>Pervasive Adenine N6-methylation of Active Genes in Fungi.</title>
        <authorList>
            <consortium name="DOE Joint Genome Institute"/>
            <person name="Mondo S.J."/>
            <person name="Dannebaum R.O."/>
            <person name="Kuo R.C."/>
            <person name="Labutti K."/>
            <person name="Haridas S."/>
            <person name="Kuo A."/>
            <person name="Salamov A."/>
            <person name="Ahrendt S.R."/>
            <person name="Lipzen A."/>
            <person name="Sullivan W."/>
            <person name="Andreopoulos W.B."/>
            <person name="Clum A."/>
            <person name="Lindquist E."/>
            <person name="Daum C."/>
            <person name="Ramamoorthy G.K."/>
            <person name="Gryganskyi A."/>
            <person name="Culley D."/>
            <person name="Magnuson J.K."/>
            <person name="James T.Y."/>
            <person name="O'Malley M.A."/>
            <person name="Stajich J.E."/>
            <person name="Spatafora J.W."/>
            <person name="Visel A."/>
            <person name="Grigoriev I.V."/>
        </authorList>
    </citation>
    <scope>NUCLEOTIDE SEQUENCE [LARGE SCALE GENOMIC DNA]</scope>
    <source>
        <strain evidence="1 2">CBS 129021</strain>
    </source>
</reference>
<evidence type="ECO:0000313" key="2">
    <source>
        <dbReference type="Proteomes" id="UP000193689"/>
    </source>
</evidence>
<name>A0A1Y2EAX8_9PEZI</name>
<dbReference type="RefSeq" id="XP_040719006.1">
    <property type="nucleotide sequence ID" value="XM_040858072.1"/>
</dbReference>
<dbReference type="GeneID" id="63774284"/>
<gene>
    <name evidence="1" type="ORF">BCR38DRAFT_406623</name>
</gene>
<dbReference type="AlphaFoldDB" id="A0A1Y2EAX8"/>
<dbReference type="EMBL" id="MCFJ01000003">
    <property type="protein sequence ID" value="ORY68719.1"/>
    <property type="molecule type" value="Genomic_DNA"/>
</dbReference>
<dbReference type="Proteomes" id="UP000193689">
    <property type="component" value="Unassembled WGS sequence"/>
</dbReference>
<protein>
    <submittedName>
        <fullName evidence="1">Uncharacterized protein</fullName>
    </submittedName>
</protein>
<organism evidence="1 2">
    <name type="scientific">Pseudomassariella vexata</name>
    <dbReference type="NCBI Taxonomy" id="1141098"/>
    <lineage>
        <taxon>Eukaryota</taxon>
        <taxon>Fungi</taxon>
        <taxon>Dikarya</taxon>
        <taxon>Ascomycota</taxon>
        <taxon>Pezizomycotina</taxon>
        <taxon>Sordariomycetes</taxon>
        <taxon>Xylariomycetidae</taxon>
        <taxon>Amphisphaeriales</taxon>
        <taxon>Pseudomassariaceae</taxon>
        <taxon>Pseudomassariella</taxon>
    </lineage>
</organism>
<proteinExistence type="predicted"/>
<keyword evidence="2" id="KW-1185">Reference proteome</keyword>
<dbReference type="InParanoid" id="A0A1Y2EAX8"/>
<accession>A0A1Y2EAX8</accession>